<evidence type="ECO:0000313" key="3">
    <source>
        <dbReference type="EMBL" id="KKW17745.1"/>
    </source>
</evidence>
<protein>
    <submittedName>
        <fullName evidence="3">Uncharacterized protein</fullName>
    </submittedName>
</protein>
<reference evidence="3 4" key="1">
    <citation type="journal article" date="2015" name="Nature">
        <title>rRNA introns, odd ribosomes, and small enigmatic genomes across a large radiation of phyla.</title>
        <authorList>
            <person name="Brown C.T."/>
            <person name="Hug L.A."/>
            <person name="Thomas B.C."/>
            <person name="Sharon I."/>
            <person name="Castelle C.J."/>
            <person name="Singh A."/>
            <person name="Wilkins M.J."/>
            <person name="Williams K.H."/>
            <person name="Banfield J.F."/>
        </authorList>
    </citation>
    <scope>NUCLEOTIDE SEQUENCE [LARGE SCALE GENOMIC DNA]</scope>
</reference>
<organism evidence="3 4">
    <name type="scientific">Candidatus Kaiserbacteria bacterium GW2011_GWA1_50_28</name>
    <dbReference type="NCBI Taxonomy" id="1618668"/>
    <lineage>
        <taxon>Bacteria</taxon>
        <taxon>Candidatus Kaiseribacteriota</taxon>
    </lineage>
</organism>
<keyword evidence="2" id="KW-0812">Transmembrane</keyword>
<evidence type="ECO:0000256" key="1">
    <source>
        <dbReference type="SAM" id="MobiDB-lite"/>
    </source>
</evidence>
<accession>A0A0G1WGL0</accession>
<dbReference type="EMBL" id="LCQO01000028">
    <property type="protein sequence ID" value="KKW17745.1"/>
    <property type="molecule type" value="Genomic_DNA"/>
</dbReference>
<proteinExistence type="predicted"/>
<name>A0A0G1WGL0_9BACT</name>
<comment type="caution">
    <text evidence="3">The sequence shown here is derived from an EMBL/GenBank/DDBJ whole genome shotgun (WGS) entry which is preliminary data.</text>
</comment>
<sequence>MRKHHTFWHASSDAPKKGGLKDERRRVEILGGATFLLFSVVIVGLFLASGFQKTALRSSEVAAVVSAILVDLANGDRV</sequence>
<dbReference type="AlphaFoldDB" id="A0A0G1WGL0"/>
<dbReference type="Proteomes" id="UP000034057">
    <property type="component" value="Unassembled WGS sequence"/>
</dbReference>
<feature type="transmembrane region" description="Helical" evidence="2">
    <location>
        <begin position="29"/>
        <end position="48"/>
    </location>
</feature>
<evidence type="ECO:0000313" key="4">
    <source>
        <dbReference type="Proteomes" id="UP000034057"/>
    </source>
</evidence>
<evidence type="ECO:0000256" key="2">
    <source>
        <dbReference type="SAM" id="Phobius"/>
    </source>
</evidence>
<feature type="region of interest" description="Disordered" evidence="1">
    <location>
        <begin position="1"/>
        <end position="20"/>
    </location>
</feature>
<keyword evidence="2" id="KW-0472">Membrane</keyword>
<gene>
    <name evidence="3" type="ORF">UY59_C0028G0005</name>
</gene>
<feature type="non-terminal residue" evidence="3">
    <location>
        <position position="78"/>
    </location>
</feature>
<keyword evidence="2" id="KW-1133">Transmembrane helix</keyword>